<proteinExistence type="predicted"/>
<dbReference type="AlphaFoldDB" id="A0A9N8H8E6"/>
<reference evidence="2" key="1">
    <citation type="submission" date="2020-06" db="EMBL/GenBank/DDBJ databases">
        <authorList>
            <consortium name="Plant Systems Biology data submission"/>
        </authorList>
    </citation>
    <scope>NUCLEOTIDE SEQUENCE</scope>
    <source>
        <strain evidence="2">D6</strain>
    </source>
</reference>
<evidence type="ECO:0000256" key="1">
    <source>
        <dbReference type="SAM" id="MobiDB-lite"/>
    </source>
</evidence>
<accession>A0A9N8H8E6</accession>
<keyword evidence="3" id="KW-1185">Reference proteome</keyword>
<comment type="caution">
    <text evidence="2">The sequence shown here is derived from an EMBL/GenBank/DDBJ whole genome shotgun (WGS) entry which is preliminary data.</text>
</comment>
<sequence>MTTKAPGSQSKKRVRFEEDAETRQVKRRIREMVLPKSSLMTEEEKTCCWMQSEDHRKTLHDVMALMHDCRNESAADNDKNSSDPNKVSFAQYAEALALTFTLCDTPPITPEEDYEKQDDPDTPSWNIRDSRSVGQLALWASNHTPTRGVESKILPGLNQERQLRRSRTIQGVLEAQKQLKTNQAAPEETVATISAVSKACSHSAKQFATALAVVDGTQAWLEYQCLSKQLEHVVDYKEEASSKLVSICSSPSTEQVSQ</sequence>
<feature type="region of interest" description="Disordered" evidence="1">
    <location>
        <begin position="1"/>
        <end position="23"/>
    </location>
</feature>
<name>A0A9N8H8E6_9STRA</name>
<dbReference type="EMBL" id="CAICTM010000166">
    <property type="protein sequence ID" value="CAB9503472.1"/>
    <property type="molecule type" value="Genomic_DNA"/>
</dbReference>
<feature type="region of interest" description="Disordered" evidence="1">
    <location>
        <begin position="107"/>
        <end position="127"/>
    </location>
</feature>
<dbReference type="Proteomes" id="UP001153069">
    <property type="component" value="Unassembled WGS sequence"/>
</dbReference>
<evidence type="ECO:0000313" key="2">
    <source>
        <dbReference type="EMBL" id="CAB9503472.1"/>
    </source>
</evidence>
<evidence type="ECO:0000313" key="3">
    <source>
        <dbReference type="Proteomes" id="UP001153069"/>
    </source>
</evidence>
<protein>
    <submittedName>
        <fullName evidence="2">Uncharacterized protein</fullName>
    </submittedName>
</protein>
<feature type="compositionally biased region" description="Acidic residues" evidence="1">
    <location>
        <begin position="110"/>
        <end position="121"/>
    </location>
</feature>
<gene>
    <name evidence="2" type="ORF">SEMRO_167_G074340.1</name>
</gene>
<organism evidence="2 3">
    <name type="scientific">Seminavis robusta</name>
    <dbReference type="NCBI Taxonomy" id="568900"/>
    <lineage>
        <taxon>Eukaryota</taxon>
        <taxon>Sar</taxon>
        <taxon>Stramenopiles</taxon>
        <taxon>Ochrophyta</taxon>
        <taxon>Bacillariophyta</taxon>
        <taxon>Bacillariophyceae</taxon>
        <taxon>Bacillariophycidae</taxon>
        <taxon>Naviculales</taxon>
        <taxon>Naviculaceae</taxon>
        <taxon>Seminavis</taxon>
    </lineage>
</organism>